<dbReference type="GO" id="GO:0003968">
    <property type="term" value="F:RNA-directed RNA polymerase activity"/>
    <property type="evidence" value="ECO:0007669"/>
    <property type="project" value="UniProtKB-KW"/>
</dbReference>
<keyword evidence="1 4" id="KW-0696">RNA-directed RNA polymerase</keyword>
<dbReference type="EMBL" id="MT822184">
    <property type="protein sequence ID" value="QNS17453.1"/>
    <property type="molecule type" value="Genomic_RNA"/>
</dbReference>
<keyword evidence="2" id="KW-0808">Transferase</keyword>
<organism evidence="4">
    <name type="scientific">Serbia narna-like virus 2</name>
    <dbReference type="NCBI Taxonomy" id="2771457"/>
    <lineage>
        <taxon>Viruses</taxon>
        <taxon>Riboviria</taxon>
        <taxon>Orthornavirae</taxon>
        <taxon>Lenarviricota</taxon>
        <taxon>Amabiliviricetes</taxon>
        <taxon>Wolframvirales</taxon>
        <taxon>Narnaviridae</taxon>
    </lineage>
</organism>
<name>A0A7H1C8Z8_9VIRU</name>
<evidence type="ECO:0000313" key="4">
    <source>
        <dbReference type="EMBL" id="QNS17453.1"/>
    </source>
</evidence>
<dbReference type="InterPro" id="IPR043502">
    <property type="entry name" value="DNA/RNA_pol_sf"/>
</dbReference>
<evidence type="ECO:0000256" key="2">
    <source>
        <dbReference type="ARBA" id="ARBA00022679"/>
    </source>
</evidence>
<evidence type="ECO:0000256" key="3">
    <source>
        <dbReference type="ARBA" id="ARBA00022695"/>
    </source>
</evidence>
<proteinExistence type="predicted"/>
<reference evidence="4" key="1">
    <citation type="journal article" date="2020" name="Viruses">
        <title>Depicting the RNA Virome of Hematophagous Arthropods from Belgrade, Serbia.</title>
        <authorList>
            <person name="Stanojevic M."/>
            <person name="Li K."/>
            <person name="Stamenkovic G."/>
            <person name="Ilic B."/>
            <person name="Paunovic M."/>
            <person name="Pesic B."/>
            <person name="Maslovara I.D."/>
            <person name="Siljic M."/>
            <person name="Cirkovic V."/>
            <person name="Zhang Y."/>
        </authorList>
    </citation>
    <scope>NUCLEOTIDE SEQUENCE</scope>
    <source>
        <strain evidence="4">88619</strain>
    </source>
</reference>
<protein>
    <submittedName>
        <fullName evidence="4">RNA-dependent RNA polymerase</fullName>
    </submittedName>
</protein>
<dbReference type="SUPFAM" id="SSF56672">
    <property type="entry name" value="DNA/RNA polymerases"/>
    <property type="match status" value="1"/>
</dbReference>
<accession>A0A7H1C8Z8</accession>
<sequence>MKPLGLAKRLGVCVGLGAEEEKLFDAQVGEIWLALWATWTATGLDADSRSSFARRVGRTLEWLLRTASTRGVADVVSALKRVSAAYRASATSSTLRGTPLGVFLFGDGPRSGARRVAFLAQVSHLGRALPAPPRKVLSLSLTEQRERLCSEAPTVASDVLSEVATFAHRWGAKHPPKGRIFDLSRTSSACLEKSRAEGGRAAALAAFFEEVKPLIPLEEEPATIGGRPAVSAVRLLDRAVPEECAYPLWARTFPHGEGFVEVPADDDRIEGLDEWNEAVLSKGCLEVLLFEARAQLDSGRLPAFLPDVVAERGWKTRPVTSGPTILMALGDVLRGLVFTALRQWAPIAHVLRGDKVGSATSLVESSRLLPHGGVWVSTDLTAATDLALQGPAAALMDGLLATWNVDPRWRRIAKALLGKGWLLPPRQRRAAVAEASRFGFLTEAQARELGADLVVRGILMGSPLTWSALCLSQAFAVDRAWRDCLPNLPPEWRQVNPDQTFRVCGDDLLAYWPEAVQLRYEVWMRRLGYVFSPGKHFVSRFGAVFLERVYRPRLSVSLPRKRTALLTLDADGTCHWLVREAGSLPRVPTYSEVSTLPRPSRFWSRQGIWMVARRRMRQRRIVGLDPIPTVPIRLFMPGGSKGKVRDCQIPWWASVGPAVEALEERGSTVVLRLASTFFGNLGEVFRTLGIVPEAPRSLGGANLPWCKTSRRACRAHRKAAVGLCTGALQDLSFLSRPWSAHTTSSWWDLAESMASEPSDANDWGLPPGIPLATDRWLEVARVSGPLVKKEDLPS</sequence>
<keyword evidence="3" id="KW-0548">Nucleotidyltransferase</keyword>
<evidence type="ECO:0000256" key="1">
    <source>
        <dbReference type="ARBA" id="ARBA00022484"/>
    </source>
</evidence>